<dbReference type="PROSITE" id="PS50011">
    <property type="entry name" value="PROTEIN_KINASE_DOM"/>
    <property type="match status" value="1"/>
</dbReference>
<keyword evidence="12 16" id="KW-0067">ATP-binding</keyword>
<dbReference type="OrthoDB" id="2213137at2759"/>
<dbReference type="PANTHER" id="PTHR48012:SF10">
    <property type="entry name" value="FI20177P1"/>
    <property type="match status" value="1"/>
</dbReference>
<feature type="non-terminal residue" evidence="21">
    <location>
        <position position="1"/>
    </location>
</feature>
<dbReference type="GO" id="GO:0022857">
    <property type="term" value="F:transmembrane transporter activity"/>
    <property type="evidence" value="ECO:0007669"/>
    <property type="project" value="InterPro"/>
</dbReference>
<dbReference type="Gene3D" id="1.10.12.70">
    <property type="match status" value="1"/>
</dbReference>
<feature type="transmembrane region" description="Helical" evidence="19">
    <location>
        <begin position="983"/>
        <end position="1001"/>
    </location>
</feature>
<feature type="transmembrane region" description="Helical" evidence="19">
    <location>
        <begin position="673"/>
        <end position="693"/>
    </location>
</feature>
<keyword evidence="19" id="KW-0812">Transmembrane</keyword>
<feature type="domain" description="Protein kinase" evidence="20">
    <location>
        <begin position="47"/>
        <end position="297"/>
    </location>
</feature>
<dbReference type="InterPro" id="IPR046409">
    <property type="entry name" value="PDC10_dimerisation_sf"/>
</dbReference>
<dbReference type="PANTHER" id="PTHR48012">
    <property type="entry name" value="STERILE20-LIKE KINASE, ISOFORM B-RELATED"/>
    <property type="match status" value="1"/>
</dbReference>
<keyword evidence="13" id="KW-0460">Magnesium</keyword>
<feature type="transmembrane region" description="Helical" evidence="19">
    <location>
        <begin position="705"/>
        <end position="725"/>
    </location>
</feature>
<evidence type="ECO:0000256" key="14">
    <source>
        <dbReference type="ARBA" id="ARBA00047899"/>
    </source>
</evidence>
<dbReference type="FunFam" id="1.10.510.10:FF:000411">
    <property type="entry name" value="Probable Ste20-like kinase Don3"/>
    <property type="match status" value="1"/>
</dbReference>
<dbReference type="InterPro" id="IPR011701">
    <property type="entry name" value="MFS"/>
</dbReference>
<comment type="caution">
    <text evidence="21">The sequence shown here is derived from an EMBL/GenBank/DDBJ whole genome shotgun (WGS) entry which is preliminary data.</text>
</comment>
<feature type="transmembrane region" description="Helical" evidence="19">
    <location>
        <begin position="6"/>
        <end position="23"/>
    </location>
</feature>
<keyword evidence="9" id="KW-0479">Metal-binding</keyword>
<accession>A0A0V1CIH0</accession>
<keyword evidence="19" id="KW-0472">Membrane</keyword>
<evidence type="ECO:0000256" key="12">
    <source>
        <dbReference type="ARBA" id="ARBA00022840"/>
    </source>
</evidence>
<evidence type="ECO:0000256" key="18">
    <source>
        <dbReference type="SAM" id="MobiDB-lite"/>
    </source>
</evidence>
<protein>
    <recommendedName>
        <fullName evidence="4">non-specific serine/threonine protein kinase</fullName>
        <ecNumber evidence="4">2.7.11.1</ecNumber>
    </recommendedName>
</protein>
<dbReference type="Gene3D" id="1.20.1250.20">
    <property type="entry name" value="MFS general substrate transporter like domains"/>
    <property type="match status" value="2"/>
</dbReference>
<keyword evidence="7" id="KW-0597">Phosphoprotein</keyword>
<evidence type="ECO:0000256" key="17">
    <source>
        <dbReference type="SAM" id="Coils"/>
    </source>
</evidence>
<evidence type="ECO:0000313" key="21">
    <source>
        <dbReference type="EMBL" id="KRY48978.1"/>
    </source>
</evidence>
<evidence type="ECO:0000256" key="6">
    <source>
        <dbReference type="ARBA" id="ARBA00022527"/>
    </source>
</evidence>
<dbReference type="PROSITE" id="PS00107">
    <property type="entry name" value="PROTEIN_KINASE_ATP"/>
    <property type="match status" value="1"/>
</dbReference>
<feature type="coiled-coil region" evidence="17">
    <location>
        <begin position="73"/>
        <end position="100"/>
    </location>
</feature>
<feature type="transmembrane region" description="Helical" evidence="19">
    <location>
        <begin position="1013"/>
        <end position="1034"/>
    </location>
</feature>
<dbReference type="Gene3D" id="1.10.510.10">
    <property type="entry name" value="Transferase(Phosphotransferase) domain 1"/>
    <property type="match status" value="1"/>
</dbReference>
<reference evidence="21 22" key="1">
    <citation type="submission" date="2015-01" db="EMBL/GenBank/DDBJ databases">
        <title>Evolution of Trichinella species and genotypes.</title>
        <authorList>
            <person name="Korhonen P.K."/>
            <person name="Edoardo P."/>
            <person name="Giuseppe L.R."/>
            <person name="Gasser R.B."/>
        </authorList>
    </citation>
    <scope>NUCLEOTIDE SEQUENCE [LARGE SCALE GENOMIC DNA]</scope>
    <source>
        <strain evidence="21">ISS120</strain>
    </source>
</reference>
<dbReference type="GO" id="GO:0005737">
    <property type="term" value="C:cytoplasm"/>
    <property type="evidence" value="ECO:0007669"/>
    <property type="project" value="UniProtKB-SubCell"/>
</dbReference>
<dbReference type="InterPro" id="IPR036259">
    <property type="entry name" value="MFS_trans_sf"/>
</dbReference>
<evidence type="ECO:0000256" key="7">
    <source>
        <dbReference type="ARBA" id="ARBA00022553"/>
    </source>
</evidence>
<dbReference type="GO" id="GO:0005524">
    <property type="term" value="F:ATP binding"/>
    <property type="evidence" value="ECO:0007669"/>
    <property type="project" value="UniProtKB-UniRule"/>
</dbReference>
<dbReference type="EMBL" id="JYDI01000190">
    <property type="protein sequence ID" value="KRY48978.1"/>
    <property type="molecule type" value="Genomic_DNA"/>
</dbReference>
<organism evidence="21 22">
    <name type="scientific">Trichinella britovi</name>
    <name type="common">Parasitic roundworm</name>
    <dbReference type="NCBI Taxonomy" id="45882"/>
    <lineage>
        <taxon>Eukaryota</taxon>
        <taxon>Metazoa</taxon>
        <taxon>Ecdysozoa</taxon>
        <taxon>Nematoda</taxon>
        <taxon>Enoplea</taxon>
        <taxon>Dorylaimia</taxon>
        <taxon>Trichinellida</taxon>
        <taxon>Trichinellidae</taxon>
        <taxon>Trichinella</taxon>
    </lineage>
</organism>
<dbReference type="InterPro" id="IPR017441">
    <property type="entry name" value="Protein_kinase_ATP_BS"/>
</dbReference>
<feature type="transmembrane region" description="Helical" evidence="19">
    <location>
        <begin position="643"/>
        <end position="667"/>
    </location>
</feature>
<evidence type="ECO:0000256" key="2">
    <source>
        <dbReference type="ARBA" id="ARBA00004496"/>
    </source>
</evidence>
<feature type="transmembrane region" description="Helical" evidence="19">
    <location>
        <begin position="610"/>
        <end position="631"/>
    </location>
</feature>
<dbReference type="Proteomes" id="UP000054653">
    <property type="component" value="Unassembled WGS sequence"/>
</dbReference>
<evidence type="ECO:0000313" key="22">
    <source>
        <dbReference type="Proteomes" id="UP000054653"/>
    </source>
</evidence>
<keyword evidence="10 16" id="KW-0547">Nucleotide-binding</keyword>
<dbReference type="Pfam" id="PF00069">
    <property type="entry name" value="Pkinase"/>
    <property type="match status" value="1"/>
</dbReference>
<feature type="region of interest" description="Disordered" evidence="18">
    <location>
        <begin position="1140"/>
        <end position="1170"/>
    </location>
</feature>
<keyword evidence="8" id="KW-0808">Transferase</keyword>
<evidence type="ECO:0000256" key="1">
    <source>
        <dbReference type="ARBA" id="ARBA00001946"/>
    </source>
</evidence>
<dbReference type="Pfam" id="PF07690">
    <property type="entry name" value="MFS_1"/>
    <property type="match status" value="1"/>
</dbReference>
<comment type="cofactor">
    <cofactor evidence="1">
        <name>Mg(2+)</name>
        <dbReference type="ChEBI" id="CHEBI:18420"/>
    </cofactor>
</comment>
<dbReference type="CDD" id="cd06609">
    <property type="entry name" value="STKc_MST3_like"/>
    <property type="match status" value="1"/>
</dbReference>
<dbReference type="CDD" id="cd17352">
    <property type="entry name" value="MFS_MCT_SLC16"/>
    <property type="match status" value="1"/>
</dbReference>
<dbReference type="GO" id="GO:0046872">
    <property type="term" value="F:metal ion binding"/>
    <property type="evidence" value="ECO:0007669"/>
    <property type="project" value="UniProtKB-KW"/>
</dbReference>
<feature type="transmembrane region" description="Helical" evidence="19">
    <location>
        <begin position="1103"/>
        <end position="1124"/>
    </location>
</feature>
<comment type="similarity">
    <text evidence="3">Belongs to the protein kinase superfamily. STE Ser/Thr protein kinase family. STE20 subfamily.</text>
</comment>
<evidence type="ECO:0000256" key="11">
    <source>
        <dbReference type="ARBA" id="ARBA00022777"/>
    </source>
</evidence>
<keyword evidence="6" id="KW-0723">Serine/threonine-protein kinase</keyword>
<keyword evidence="19" id="KW-1133">Transmembrane helix</keyword>
<sequence>LLYVCIFFSFAYVLYILIFFEAVPRFDFCWVMAFATQFSKIDPEGIFTRQERIGRGSFGEVFKGIDNRSSQTVAIKVIDLEEAEDEIEDIQQEIMVLSQCDSPHVTKYFGSYLKGSKLWIIMEYLGGGSALDLMKPGRLEELHIAVIIREILKGLEYLHSERKIHRDIKAANVLLSENGDVKLADFGVAGQLTDTIRKRITFVGTPFWMAPEVIKQASYDAKADIWSLGITAIELAKGEPPHSDLHPMRVLFLIPKNPPPQLAGNFSKPFKDFVEVCLNKDPENRPTAKELLKHPFVRKAKKNNVLTELIERYKVWKNRMGPDSDSDRDGSDNEKNDGGFEEWEYPTVKGLSSTVNFNEGTVKAKKSNEKRLEDVNATVRVRTVEQKETCSHFHGVVHCNAPESESTFVNGCSNGVAPTNIHIDSAETVSSSSEAALASIPDKQGSSHRVQNLESEKKDYGKHRRRRILDNTIIPFLELELQKRVEHNQPHKALQQLKSALLATEDACPGFSEYFFTELLRTVALPSSNGISPSSFQAGVEKLHYGEIPAALKSEIPITEGEKLLAEAVIKPPDGGYGWIVVVACFLTNVIVDGIILCGGQALIPVWTKYFSASGSSVSLIISLQSSFYYFAGPIGSAFVNLFGCRAVTIAGTVLAVVGLLLSMLGISVQFMYLTYGVLSGLGMGAIYLNGIIVVSEYFEARRALATGLAVCGTGIGTFMFPPLIKIFLDQYTWQQTVMLLAGITMHCFICGALYRPLTVKAEQVKQFEENLNSLLKDENEVSFQNRVLARLASTNTSVDNKSDSLTVDSNLTTTSFKRGKLDQQFVRRAFNSQKSYVRSSFAERLPSRHLSMSIDLERAKSANTDDIRKLSVASIRDFNRPLNRTDLFFSGSKRSLQALTSVNDLPKDNSAVEEQNPVEVVKPSSCIETMKNTFMQMIDFSLFASPTFLLFSACGFLSSVGYMIPYIYLPLQSILDGDSPEMATMLLSILGIINTFGRVFSGWLSDRPKIDCIMLQNFSNFLAGTTTMLLPHLVNYPLKVVYCCLFGTGIAGVICLRSIVCVELLGLNNLTNVFGLLMVFIGFANLAGPPICAVLYEATGTYQLSFYVSGGLMVLAGVFGCALRKVSIAERKREAEKKKKKQKQEISVAYKASSSSAENQNRQCKENRNISSMSVFQRIVEKIKRTKHRNKIDAD</sequence>
<evidence type="ECO:0000256" key="5">
    <source>
        <dbReference type="ARBA" id="ARBA00022490"/>
    </source>
</evidence>
<dbReference type="STRING" id="45882.A0A0V1CIH0"/>
<keyword evidence="17" id="KW-0175">Coiled coil</keyword>
<feature type="transmembrane region" description="Helical" evidence="19">
    <location>
        <begin position="1040"/>
        <end position="1061"/>
    </location>
</feature>
<feature type="compositionally biased region" description="Polar residues" evidence="18">
    <location>
        <begin position="1153"/>
        <end position="1163"/>
    </location>
</feature>
<dbReference type="AlphaFoldDB" id="A0A0V1CIH0"/>
<dbReference type="GO" id="GO:0004674">
    <property type="term" value="F:protein serine/threonine kinase activity"/>
    <property type="evidence" value="ECO:0007669"/>
    <property type="project" value="UniProtKB-KW"/>
</dbReference>
<feature type="compositionally biased region" description="Basic and acidic residues" evidence="18">
    <location>
        <begin position="319"/>
        <end position="338"/>
    </location>
</feature>
<keyword evidence="5" id="KW-0963">Cytoplasm</keyword>
<comment type="catalytic activity">
    <reaction evidence="15">
        <text>L-seryl-[protein] + ATP = O-phospho-L-seryl-[protein] + ADP + H(+)</text>
        <dbReference type="Rhea" id="RHEA:17989"/>
        <dbReference type="Rhea" id="RHEA-COMP:9863"/>
        <dbReference type="Rhea" id="RHEA-COMP:11604"/>
        <dbReference type="ChEBI" id="CHEBI:15378"/>
        <dbReference type="ChEBI" id="CHEBI:29999"/>
        <dbReference type="ChEBI" id="CHEBI:30616"/>
        <dbReference type="ChEBI" id="CHEBI:83421"/>
        <dbReference type="ChEBI" id="CHEBI:456216"/>
        <dbReference type="EC" id="2.7.11.1"/>
    </reaction>
</comment>
<feature type="binding site" evidence="16">
    <location>
        <position position="76"/>
    </location>
    <ligand>
        <name>ATP</name>
        <dbReference type="ChEBI" id="CHEBI:30616"/>
    </ligand>
</feature>
<name>A0A0V1CIH0_TRIBR</name>
<dbReference type="InterPro" id="IPR000719">
    <property type="entry name" value="Prot_kinase_dom"/>
</dbReference>
<dbReference type="SUPFAM" id="SSF103473">
    <property type="entry name" value="MFS general substrate transporter"/>
    <property type="match status" value="1"/>
</dbReference>
<evidence type="ECO:0000256" key="15">
    <source>
        <dbReference type="ARBA" id="ARBA00048679"/>
    </source>
</evidence>
<evidence type="ECO:0000256" key="10">
    <source>
        <dbReference type="ARBA" id="ARBA00022741"/>
    </source>
</evidence>
<evidence type="ECO:0000256" key="13">
    <source>
        <dbReference type="ARBA" id="ARBA00022842"/>
    </source>
</evidence>
<keyword evidence="22" id="KW-1185">Reference proteome</keyword>
<evidence type="ECO:0000256" key="9">
    <source>
        <dbReference type="ARBA" id="ARBA00022723"/>
    </source>
</evidence>
<evidence type="ECO:0000259" key="20">
    <source>
        <dbReference type="PROSITE" id="PS50011"/>
    </source>
</evidence>
<feature type="region of interest" description="Disordered" evidence="18">
    <location>
        <begin position="319"/>
        <end position="343"/>
    </location>
</feature>
<evidence type="ECO:0000256" key="3">
    <source>
        <dbReference type="ARBA" id="ARBA00008874"/>
    </source>
</evidence>
<feature type="transmembrane region" description="Helical" evidence="19">
    <location>
        <begin position="1073"/>
        <end position="1097"/>
    </location>
</feature>
<dbReference type="SUPFAM" id="SSF56112">
    <property type="entry name" value="Protein kinase-like (PK-like)"/>
    <property type="match status" value="1"/>
</dbReference>
<proteinExistence type="inferred from homology"/>
<gene>
    <name evidence="21" type="primary">STK25</name>
    <name evidence="21" type="ORF">T03_9831</name>
</gene>
<dbReference type="InterPro" id="IPR050629">
    <property type="entry name" value="STE20/SPS1-PAK"/>
</dbReference>
<dbReference type="InterPro" id="IPR011009">
    <property type="entry name" value="Kinase-like_dom_sf"/>
</dbReference>
<evidence type="ECO:0000256" key="8">
    <source>
        <dbReference type="ARBA" id="ARBA00022679"/>
    </source>
</evidence>
<feature type="transmembrane region" description="Helical" evidence="19">
    <location>
        <begin position="579"/>
        <end position="604"/>
    </location>
</feature>
<comment type="catalytic activity">
    <reaction evidence="14">
        <text>L-threonyl-[protein] + ATP = O-phospho-L-threonyl-[protein] + ADP + H(+)</text>
        <dbReference type="Rhea" id="RHEA:46608"/>
        <dbReference type="Rhea" id="RHEA-COMP:11060"/>
        <dbReference type="Rhea" id="RHEA-COMP:11605"/>
        <dbReference type="ChEBI" id="CHEBI:15378"/>
        <dbReference type="ChEBI" id="CHEBI:30013"/>
        <dbReference type="ChEBI" id="CHEBI:30616"/>
        <dbReference type="ChEBI" id="CHEBI:61977"/>
        <dbReference type="ChEBI" id="CHEBI:456216"/>
        <dbReference type="EC" id="2.7.11.1"/>
    </reaction>
</comment>
<feature type="transmembrane region" description="Helical" evidence="19">
    <location>
        <begin position="941"/>
        <end position="963"/>
    </location>
</feature>
<dbReference type="FunFam" id="3.30.200.20:FF:000092">
    <property type="entry name" value="Serine/threonine-protein kinase 24"/>
    <property type="match status" value="1"/>
</dbReference>
<dbReference type="EC" id="2.7.11.1" evidence="4"/>
<evidence type="ECO:0000256" key="4">
    <source>
        <dbReference type="ARBA" id="ARBA00012513"/>
    </source>
</evidence>
<dbReference type="SMART" id="SM00220">
    <property type="entry name" value="S_TKc"/>
    <property type="match status" value="1"/>
</dbReference>
<evidence type="ECO:0000256" key="19">
    <source>
        <dbReference type="SAM" id="Phobius"/>
    </source>
</evidence>
<dbReference type="Gene3D" id="3.30.200.20">
    <property type="entry name" value="Phosphorylase Kinase, domain 1"/>
    <property type="match status" value="1"/>
</dbReference>
<keyword evidence="11 21" id="KW-0418">Kinase</keyword>
<evidence type="ECO:0000256" key="16">
    <source>
        <dbReference type="PROSITE-ProRule" id="PRU10141"/>
    </source>
</evidence>
<comment type="subcellular location">
    <subcellularLocation>
        <location evidence="2">Cytoplasm</location>
    </subcellularLocation>
</comment>